<evidence type="ECO:0000256" key="5">
    <source>
        <dbReference type="RuleBase" id="RU362066"/>
    </source>
</evidence>
<evidence type="ECO:0000256" key="3">
    <source>
        <dbReference type="ARBA" id="ARBA00023054"/>
    </source>
</evidence>
<evidence type="ECO:0000256" key="1">
    <source>
        <dbReference type="ARBA" id="ARBA00009764"/>
    </source>
</evidence>
<dbReference type="eggNOG" id="COG1345">
    <property type="taxonomic scope" value="Bacteria"/>
</dbReference>
<feature type="domain" description="Flagellar hook-associated protein 2 C-terminal" evidence="7">
    <location>
        <begin position="565"/>
        <end position="639"/>
    </location>
</feature>
<dbReference type="Proteomes" id="UP000004836">
    <property type="component" value="Unassembled WGS sequence"/>
</dbReference>
<evidence type="ECO:0000313" key="8">
    <source>
        <dbReference type="EMBL" id="EJW21517.1"/>
    </source>
</evidence>
<organism evidence="8 9">
    <name type="scientific">alpha proteobacterium IMCC14465</name>
    <dbReference type="NCBI Taxonomy" id="1220535"/>
    <lineage>
        <taxon>Bacteria</taxon>
        <taxon>Pseudomonadati</taxon>
        <taxon>Pseudomonadota</taxon>
        <taxon>Alphaproteobacteria</taxon>
        <taxon>PS1 clade</taxon>
    </lineage>
</organism>
<dbReference type="STRING" id="1220535.IMCC14465_13130"/>
<dbReference type="InterPro" id="IPR040026">
    <property type="entry name" value="FliD"/>
</dbReference>
<keyword evidence="5" id="KW-0964">Secreted</keyword>
<comment type="similarity">
    <text evidence="1 5">Belongs to the FliD family.</text>
</comment>
<dbReference type="OrthoDB" id="9812018at2"/>
<keyword evidence="4 5" id="KW-0975">Bacterial flagellum</keyword>
<dbReference type="GO" id="GO:0005576">
    <property type="term" value="C:extracellular region"/>
    <property type="evidence" value="ECO:0007669"/>
    <property type="project" value="UniProtKB-SubCell"/>
</dbReference>
<gene>
    <name evidence="8" type="ORF">IMCC14465_13130</name>
</gene>
<dbReference type="GO" id="GO:0007155">
    <property type="term" value="P:cell adhesion"/>
    <property type="evidence" value="ECO:0007669"/>
    <property type="project" value="InterPro"/>
</dbReference>
<comment type="subcellular location">
    <subcellularLocation>
        <location evidence="5">Secreted</location>
    </subcellularLocation>
    <subcellularLocation>
        <location evidence="5">Bacterial flagellum</location>
    </subcellularLocation>
</comment>
<feature type="domain" description="Flagellar hook-associated protein 2 N-terminal" evidence="6">
    <location>
        <begin position="13"/>
        <end position="106"/>
    </location>
</feature>
<evidence type="ECO:0000256" key="4">
    <source>
        <dbReference type="ARBA" id="ARBA00023143"/>
    </source>
</evidence>
<dbReference type="GO" id="GO:0009424">
    <property type="term" value="C:bacterial-type flagellum hook"/>
    <property type="evidence" value="ECO:0007669"/>
    <property type="project" value="UniProtKB-UniRule"/>
</dbReference>
<evidence type="ECO:0000259" key="6">
    <source>
        <dbReference type="Pfam" id="PF02465"/>
    </source>
</evidence>
<dbReference type="InterPro" id="IPR010809">
    <property type="entry name" value="FliD_C"/>
</dbReference>
<keyword evidence="9" id="KW-1185">Reference proteome</keyword>
<dbReference type="PANTHER" id="PTHR30288:SF0">
    <property type="entry name" value="FLAGELLAR HOOK-ASSOCIATED PROTEIN 2"/>
    <property type="match status" value="1"/>
</dbReference>
<dbReference type="AlphaFoldDB" id="J9DX01"/>
<keyword evidence="3" id="KW-0175">Coiled coil</keyword>
<evidence type="ECO:0000256" key="2">
    <source>
        <dbReference type="ARBA" id="ARBA00011255"/>
    </source>
</evidence>
<feature type="domain" description="Flagellar hook-associated protein 2 C-terminal" evidence="7">
    <location>
        <begin position="230"/>
        <end position="390"/>
    </location>
</feature>
<dbReference type="EMBL" id="ALYF01000003">
    <property type="protein sequence ID" value="EJW21517.1"/>
    <property type="molecule type" value="Genomic_DNA"/>
</dbReference>
<name>J9DX01_9PROT</name>
<comment type="function">
    <text evidence="5">Required for morphogenesis and for the elongation of the flagellar filament by facilitating polymerization of the flagellin monomers at the tip of growing filament. Forms a capping structure, which prevents flagellin subunits (transported through the central channel of the flagellum) from leaking out without polymerization at the distal end.</text>
</comment>
<dbReference type="PANTHER" id="PTHR30288">
    <property type="entry name" value="FLAGELLAR CAP/ASSEMBLY PROTEIN FLID"/>
    <property type="match status" value="1"/>
</dbReference>
<protein>
    <recommendedName>
        <fullName evidence="5">Flagellar hook-associated protein 2</fullName>
        <shortName evidence="5">HAP2</shortName>
    </recommendedName>
    <alternativeName>
        <fullName evidence="5">Flagellar cap protein</fullName>
    </alternativeName>
</protein>
<evidence type="ECO:0000259" key="7">
    <source>
        <dbReference type="Pfam" id="PF07195"/>
    </source>
</evidence>
<dbReference type="Pfam" id="PF07195">
    <property type="entry name" value="FliD_C"/>
    <property type="match status" value="2"/>
</dbReference>
<dbReference type="Pfam" id="PF02465">
    <property type="entry name" value="FliD_N"/>
    <property type="match status" value="1"/>
</dbReference>
<dbReference type="InterPro" id="IPR003481">
    <property type="entry name" value="FliD_N"/>
</dbReference>
<accession>J9DX01</accession>
<sequence length="658" mass="69121">MAVDYISTLNAGSGLNTTQIIDALVDAERAPRASIIEQEITENQVSISAYGQIMSSLQSLQTSMDALSGENGIALASSSTAITATANDKSVIQSGSYDMEVSSLATFQTLVFDKFDSRDTSIGSGSLQIDFGTWDDATSTFTTDDTRTVNITIPSDASSLDDIAAAINASSAGLSATVIDAGNDTFTIAIKGDTGAENSFIITATDDSGDAGLSELDFSDYNPDTPSQTASNAEFTIDGASVTRNSNTVTDLIDGVTLEFVTTTSSAVSITATEDNDSAFALLSSFVDSMNNSASLLNQLTANGASDGEVGPLFGDNSTQLVKTRLRNFTTTEMVAPDGENFYLANFGLQTNRDGSVELDRTKFDNFFDTNPRYFGAIFTNAAYPDNRNVTARISGQDYTAGTYSLSAITDTSGQLVSAAPSRDITSEDLTVAAGQESFNISVDGATAVKAVIANGDYKTQAEIAAAMQTAIRTATGEDNVTVSVEDGRYVVESTSTGATSSIAITALDGALNDWLGFDDATTSAGTSAGVTIDDVAATAFGTAYIMNSGPAKGLVFNVENQPQTSDITLTRGLGSMVSSYITSISSTQGILSTKISNLNEINAERQAEIVSLDERMESLRERYTSQYSAMESMVSSLKKTGDYLTSFMESWRAGLQK</sequence>
<reference evidence="8 9" key="1">
    <citation type="journal article" date="2012" name="J. Bacteriol.">
        <title>Genome Sequence of Strain IMCC14465, Isolated from the East Sea, Belonging to the PS1 Clade of Alphaproteobacteria.</title>
        <authorList>
            <person name="Yang S.J."/>
            <person name="Kang I."/>
            <person name="Cho J.C."/>
        </authorList>
    </citation>
    <scope>NUCLEOTIDE SEQUENCE [LARGE SCALE GENOMIC DNA]</scope>
    <source>
        <strain evidence="8 9">IMCC14465</strain>
    </source>
</reference>
<dbReference type="GO" id="GO:0071973">
    <property type="term" value="P:bacterial-type flagellum-dependent cell motility"/>
    <property type="evidence" value="ECO:0007669"/>
    <property type="project" value="TreeGrafter"/>
</dbReference>
<comment type="subunit">
    <text evidence="2 5">Homopentamer.</text>
</comment>
<comment type="caution">
    <text evidence="8">The sequence shown here is derived from an EMBL/GenBank/DDBJ whole genome shotgun (WGS) entry which is preliminary data.</text>
</comment>
<evidence type="ECO:0000313" key="9">
    <source>
        <dbReference type="Proteomes" id="UP000004836"/>
    </source>
</evidence>
<proteinExistence type="inferred from homology"/>
<dbReference type="GO" id="GO:0009421">
    <property type="term" value="C:bacterial-type flagellum filament cap"/>
    <property type="evidence" value="ECO:0007669"/>
    <property type="project" value="InterPro"/>
</dbReference>